<dbReference type="Pfam" id="PF01966">
    <property type="entry name" value="HD"/>
    <property type="match status" value="1"/>
</dbReference>
<proteinExistence type="predicted"/>
<name>L0HG91_METFS</name>
<evidence type="ECO:0000259" key="1">
    <source>
        <dbReference type="SMART" id="SM00471"/>
    </source>
</evidence>
<feature type="domain" description="HD/PDEase" evidence="1">
    <location>
        <begin position="18"/>
        <end position="139"/>
    </location>
</feature>
<gene>
    <name evidence="2" type="ordered locus">Metfor_2027</name>
</gene>
<dbReference type="InterPro" id="IPR006674">
    <property type="entry name" value="HD_domain"/>
</dbReference>
<sequence>MPDRTNIPPEELLREAGCSRKVIDHCRAVRDCACEYAARCPDADYSLVETGAWLHDIGRSIDHSVRHAQAGADLLRSWGFPEPVVRIVECHLGAGLTAEECVALGLDARDCMPRTIEEKIVTHADNLIAGTTRVTIEESLASAIHLPEEIRQRMYRLSQEVERLCNTQKQP</sequence>
<dbReference type="InterPro" id="IPR006675">
    <property type="entry name" value="HDIG_dom"/>
</dbReference>
<dbReference type="KEGG" id="mfo:Metfor_2027"/>
<dbReference type="CDD" id="cd00077">
    <property type="entry name" value="HDc"/>
    <property type="match status" value="1"/>
</dbReference>
<dbReference type="GeneID" id="14309420"/>
<reference evidence="3" key="1">
    <citation type="submission" date="2011-12" db="EMBL/GenBank/DDBJ databases">
        <title>Complete sequence of Methanoregula formicicum SMSP.</title>
        <authorList>
            <person name="Lucas S."/>
            <person name="Han J."/>
            <person name="Lapidus A."/>
            <person name="Cheng J.-F."/>
            <person name="Goodwin L."/>
            <person name="Pitluck S."/>
            <person name="Peters L."/>
            <person name="Ovchinnikova G."/>
            <person name="Teshima H."/>
            <person name="Detter J.C."/>
            <person name="Han C."/>
            <person name="Tapia R."/>
            <person name="Land M."/>
            <person name="Hauser L."/>
            <person name="Kyrpides N."/>
            <person name="Ivanova N."/>
            <person name="Pagani I."/>
            <person name="Imachi H."/>
            <person name="Tamaki H."/>
            <person name="Sekiguchi Y."/>
            <person name="Kamagata Y."/>
            <person name="Cadillo-Quiroz H."/>
            <person name="Zinder S."/>
            <person name="Liu W.-T."/>
            <person name="Woyke T."/>
        </authorList>
    </citation>
    <scope>NUCLEOTIDE SEQUENCE [LARGE SCALE GENOMIC DNA]</scope>
    <source>
        <strain evidence="3">DSM 22288 / NBRC 105244 / SMSP</strain>
    </source>
</reference>
<dbReference type="EMBL" id="CP003167">
    <property type="protein sequence ID" value="AGB03040.1"/>
    <property type="molecule type" value="Genomic_DNA"/>
</dbReference>
<accession>L0HG91</accession>
<dbReference type="NCBIfam" id="TIGR00277">
    <property type="entry name" value="HDIG"/>
    <property type="match status" value="1"/>
</dbReference>
<dbReference type="AlphaFoldDB" id="L0HG91"/>
<dbReference type="HOGENOM" id="CLU_073842_1_0_2"/>
<dbReference type="SUPFAM" id="SSF109604">
    <property type="entry name" value="HD-domain/PDEase-like"/>
    <property type="match status" value="1"/>
</dbReference>
<dbReference type="InParanoid" id="L0HG91"/>
<dbReference type="RefSeq" id="WP_015286003.1">
    <property type="nucleotide sequence ID" value="NC_019943.1"/>
</dbReference>
<dbReference type="STRING" id="593750.Metfor_2027"/>
<dbReference type="Gene3D" id="1.10.3210.10">
    <property type="entry name" value="Hypothetical protein af1432"/>
    <property type="match status" value="1"/>
</dbReference>
<dbReference type="eggNOG" id="arCOG01858">
    <property type="taxonomic scope" value="Archaea"/>
</dbReference>
<reference evidence="2 3" key="2">
    <citation type="journal article" date="2014" name="Genome Announc.">
        <title>Complete Genome Sequence of Methanoregula formicica SMSPT, a Mesophilic Hydrogenotrophic Methanogen Isolated from a Methanogenic Upflow Anaerobic Sludge Blanket Reactor.</title>
        <authorList>
            <person name="Yamamoto K."/>
            <person name="Tamaki H."/>
            <person name="Cadillo-Quiroz H."/>
            <person name="Imachi H."/>
            <person name="Kyrpides N."/>
            <person name="Woyke T."/>
            <person name="Goodwin L."/>
            <person name="Zinder S.H."/>
            <person name="Kamagata Y."/>
            <person name="Liu W.T."/>
        </authorList>
    </citation>
    <scope>NUCLEOTIDE SEQUENCE [LARGE SCALE GENOMIC DNA]</scope>
    <source>
        <strain evidence="3">DSM 22288 / NBRC 105244 / SMSP</strain>
    </source>
</reference>
<evidence type="ECO:0000313" key="3">
    <source>
        <dbReference type="Proteomes" id="UP000010824"/>
    </source>
</evidence>
<evidence type="ECO:0000313" key="2">
    <source>
        <dbReference type="EMBL" id="AGB03040.1"/>
    </source>
</evidence>
<protein>
    <submittedName>
        <fullName evidence="2">Putative domain HDIG-containing protein</fullName>
    </submittedName>
</protein>
<dbReference type="OrthoDB" id="52832at2157"/>
<dbReference type="SMART" id="SM00471">
    <property type="entry name" value="HDc"/>
    <property type="match status" value="1"/>
</dbReference>
<organism evidence="2 3">
    <name type="scientific">Methanoregula formicica (strain DSM 22288 / NBRC 105244 / SMSP)</name>
    <dbReference type="NCBI Taxonomy" id="593750"/>
    <lineage>
        <taxon>Archaea</taxon>
        <taxon>Methanobacteriati</taxon>
        <taxon>Methanobacteriota</taxon>
        <taxon>Stenosarchaea group</taxon>
        <taxon>Methanomicrobia</taxon>
        <taxon>Methanomicrobiales</taxon>
        <taxon>Methanoregulaceae</taxon>
        <taxon>Methanoregula</taxon>
    </lineage>
</organism>
<dbReference type="Proteomes" id="UP000010824">
    <property type="component" value="Chromosome"/>
</dbReference>
<dbReference type="PANTHER" id="PTHR38659">
    <property type="entry name" value="METAL-DEPENDENT PHOSPHOHYDROLASE"/>
    <property type="match status" value="1"/>
</dbReference>
<dbReference type="PANTHER" id="PTHR38659:SF2">
    <property type="entry name" value="HDIG DOMAIN PROTEIN"/>
    <property type="match status" value="1"/>
</dbReference>
<dbReference type="InterPro" id="IPR003607">
    <property type="entry name" value="HD/PDEase_dom"/>
</dbReference>
<keyword evidence="3" id="KW-1185">Reference proteome</keyword>